<dbReference type="KEGG" id="rbc:BN938_1418"/>
<reference evidence="6 7" key="1">
    <citation type="journal article" date="2015" name="Genome Announc.">
        <title>Complete Genome Sequence of the Novel Leech Symbiont Mucinivorans hirudinis M3T.</title>
        <authorList>
            <person name="Nelson M.C."/>
            <person name="Bomar L."/>
            <person name="Graf J."/>
        </authorList>
    </citation>
    <scope>NUCLEOTIDE SEQUENCE [LARGE SCALE GENOMIC DNA]</scope>
    <source>
        <strain evidence="7">M3</strain>
    </source>
</reference>
<dbReference type="GO" id="GO:0070403">
    <property type="term" value="F:NAD+ binding"/>
    <property type="evidence" value="ECO:0007669"/>
    <property type="project" value="InterPro"/>
</dbReference>
<name>A0A060R813_9BACT</name>
<dbReference type="GO" id="GO:0017136">
    <property type="term" value="F:histone deacetylase activity, NAD-dependent"/>
    <property type="evidence" value="ECO:0007669"/>
    <property type="project" value="TreeGrafter"/>
</dbReference>
<dbReference type="InterPro" id="IPR003000">
    <property type="entry name" value="Sirtuin"/>
</dbReference>
<dbReference type="AlphaFoldDB" id="A0A060R813"/>
<evidence type="ECO:0000256" key="3">
    <source>
        <dbReference type="ARBA" id="ARBA00023027"/>
    </source>
</evidence>
<dbReference type="Proteomes" id="UP000027616">
    <property type="component" value="Chromosome I"/>
</dbReference>
<evidence type="ECO:0000256" key="4">
    <source>
        <dbReference type="PROSITE-ProRule" id="PRU00236"/>
    </source>
</evidence>
<dbReference type="InterPro" id="IPR026590">
    <property type="entry name" value="Ssirtuin_cat_dom"/>
</dbReference>
<dbReference type="InterPro" id="IPR026591">
    <property type="entry name" value="Sirtuin_cat_small_dom_sf"/>
</dbReference>
<dbReference type="Pfam" id="PF02146">
    <property type="entry name" value="SIR2"/>
    <property type="match status" value="1"/>
</dbReference>
<dbReference type="InterPro" id="IPR050134">
    <property type="entry name" value="NAD-dep_sirtuin_deacylases"/>
</dbReference>
<evidence type="ECO:0000256" key="1">
    <source>
        <dbReference type="ARBA" id="ARBA00012928"/>
    </source>
</evidence>
<dbReference type="EC" id="2.3.1.286" evidence="1"/>
<dbReference type="SUPFAM" id="SSF52467">
    <property type="entry name" value="DHS-like NAD/FAD-binding domain"/>
    <property type="match status" value="1"/>
</dbReference>
<evidence type="ECO:0000313" key="7">
    <source>
        <dbReference type="Proteomes" id="UP000027616"/>
    </source>
</evidence>
<dbReference type="PATRIC" id="fig|1433126.3.peg.1403"/>
<dbReference type="eggNOG" id="COG0846">
    <property type="taxonomic scope" value="Bacteria"/>
</dbReference>
<dbReference type="OrthoDB" id="9800582at2"/>
<proteinExistence type="predicted"/>
<protein>
    <recommendedName>
        <fullName evidence="1">protein acetyllysine N-acetyltransferase</fullName>
        <ecNumber evidence="1">2.3.1.286</ecNumber>
    </recommendedName>
</protein>
<keyword evidence="3" id="KW-0520">NAD</keyword>
<dbReference type="PROSITE" id="PS50305">
    <property type="entry name" value="SIRTUIN"/>
    <property type="match status" value="1"/>
</dbReference>
<organism evidence="6 7">
    <name type="scientific">Mucinivorans hirudinis</name>
    <dbReference type="NCBI Taxonomy" id="1433126"/>
    <lineage>
        <taxon>Bacteria</taxon>
        <taxon>Pseudomonadati</taxon>
        <taxon>Bacteroidota</taxon>
        <taxon>Bacteroidia</taxon>
        <taxon>Bacteroidales</taxon>
        <taxon>Rikenellaceae</taxon>
        <taxon>Mucinivorans</taxon>
    </lineage>
</organism>
<dbReference type="STRING" id="1433126.BN938_1418"/>
<dbReference type="PANTHER" id="PTHR11085:SF4">
    <property type="entry name" value="NAD-DEPENDENT PROTEIN DEACYLASE"/>
    <property type="match status" value="1"/>
</dbReference>
<dbReference type="PANTHER" id="PTHR11085">
    <property type="entry name" value="NAD-DEPENDENT PROTEIN DEACYLASE SIRTUIN-5, MITOCHONDRIAL-RELATED"/>
    <property type="match status" value="1"/>
</dbReference>
<sequence length="232" mass="25648">MKNIVIFTGAGVSAESGIATFRDSDGLWANYSIEDVCTPQALARNRGGVIDFYNMRRREVLSKKPNDAHLALKRLENHFHTTIVTQNVDDLHERAGSHNVIHLHGEIGKLCSSRDTSKTVKIEGWEQRLDERHADGSLLRPFIVFFGEQVPMLEEAIDIVQKADIFVVIGTSLQVYPAASLLCYLREAVPVYVVDPKAPPLSLRNNPIVVIRQTAAKGVPELVNGLIEGSLA</sequence>
<dbReference type="HOGENOM" id="CLU_023643_3_1_10"/>
<dbReference type="Gene3D" id="3.30.1600.10">
    <property type="entry name" value="SIR2/SIRT2 'Small Domain"/>
    <property type="match status" value="1"/>
</dbReference>
<accession>A0A060R813</accession>
<gene>
    <name evidence="6" type="ORF">BN938_1418</name>
</gene>
<evidence type="ECO:0000259" key="5">
    <source>
        <dbReference type="PROSITE" id="PS50305"/>
    </source>
</evidence>
<evidence type="ECO:0000313" key="6">
    <source>
        <dbReference type="EMBL" id="CDN31505.1"/>
    </source>
</evidence>
<feature type="domain" description="Deacetylase sirtuin-type" evidence="5">
    <location>
        <begin position="1"/>
        <end position="229"/>
    </location>
</feature>
<comment type="caution">
    <text evidence="4">Lacks conserved residue(s) required for the propagation of feature annotation.</text>
</comment>
<evidence type="ECO:0000256" key="2">
    <source>
        <dbReference type="ARBA" id="ARBA00022679"/>
    </source>
</evidence>
<keyword evidence="2" id="KW-0808">Transferase</keyword>
<dbReference type="InterPro" id="IPR029035">
    <property type="entry name" value="DHS-like_NAD/FAD-binding_dom"/>
</dbReference>
<keyword evidence="7" id="KW-1185">Reference proteome</keyword>
<dbReference type="EMBL" id="HG934468">
    <property type="protein sequence ID" value="CDN31505.1"/>
    <property type="molecule type" value="Genomic_DNA"/>
</dbReference>
<dbReference type="Gene3D" id="3.40.50.1220">
    <property type="entry name" value="TPP-binding domain"/>
    <property type="match status" value="1"/>
</dbReference>